<evidence type="ECO:0000256" key="4">
    <source>
        <dbReference type="ARBA" id="ARBA00022475"/>
    </source>
</evidence>
<keyword evidence="9 11" id="KW-0413">Isomerase</keyword>
<dbReference type="PANTHER" id="PTHR47245:SF1">
    <property type="entry name" value="FOLDASE PROTEIN PRSA"/>
    <property type="match status" value="1"/>
</dbReference>
<evidence type="ECO:0000256" key="2">
    <source>
        <dbReference type="ARBA" id="ARBA00004193"/>
    </source>
</evidence>
<dbReference type="SUPFAM" id="SSF109998">
    <property type="entry name" value="Triger factor/SurA peptide-binding domain-like"/>
    <property type="match status" value="1"/>
</dbReference>
<evidence type="ECO:0000313" key="16">
    <source>
        <dbReference type="Proteomes" id="UP000321830"/>
    </source>
</evidence>
<evidence type="ECO:0000256" key="5">
    <source>
        <dbReference type="ARBA" id="ARBA00022729"/>
    </source>
</evidence>
<dbReference type="Pfam" id="PF00639">
    <property type="entry name" value="Rotamase"/>
    <property type="match status" value="1"/>
</dbReference>
<evidence type="ECO:0000256" key="1">
    <source>
        <dbReference type="ARBA" id="ARBA00000971"/>
    </source>
</evidence>
<gene>
    <name evidence="15" type="primary">prsA3</name>
    <name evidence="11" type="synonym">prsA</name>
    <name evidence="15" type="ORF">EVI01_20280</name>
</gene>
<dbReference type="SUPFAM" id="SSF54534">
    <property type="entry name" value="FKBP-like"/>
    <property type="match status" value="1"/>
</dbReference>
<keyword evidence="5 11" id="KW-0732">Signal</keyword>
<evidence type="ECO:0000256" key="8">
    <source>
        <dbReference type="ARBA" id="ARBA00023139"/>
    </source>
</evidence>
<feature type="region of interest" description="Disordered" evidence="12">
    <location>
        <begin position="297"/>
        <end position="342"/>
    </location>
</feature>
<dbReference type="Gene3D" id="3.10.50.40">
    <property type="match status" value="1"/>
</dbReference>
<comment type="subcellular location">
    <subcellularLocation>
        <location evidence="2 11">Cell membrane</location>
        <topology evidence="2 11">Lipid-anchor</topology>
    </subcellularLocation>
</comment>
<dbReference type="EC" id="5.2.1.8" evidence="11"/>
<dbReference type="InterPro" id="IPR046357">
    <property type="entry name" value="PPIase_dom_sf"/>
</dbReference>
<evidence type="ECO:0000256" key="11">
    <source>
        <dbReference type="HAMAP-Rule" id="MF_01145"/>
    </source>
</evidence>
<evidence type="ECO:0000256" key="3">
    <source>
        <dbReference type="ARBA" id="ARBA00006071"/>
    </source>
</evidence>
<comment type="function">
    <text evidence="11">Plays a major role in protein secretion by helping the post-translocational extracellular folding of several secreted proteins.</text>
</comment>
<dbReference type="InterPro" id="IPR023059">
    <property type="entry name" value="Foldase_PrsA"/>
</dbReference>
<evidence type="ECO:0000256" key="6">
    <source>
        <dbReference type="ARBA" id="ARBA00023110"/>
    </source>
</evidence>
<dbReference type="PROSITE" id="PS51257">
    <property type="entry name" value="PROKAR_LIPOPROTEIN"/>
    <property type="match status" value="1"/>
</dbReference>
<dbReference type="GO" id="GO:0005886">
    <property type="term" value="C:plasma membrane"/>
    <property type="evidence" value="ECO:0007669"/>
    <property type="project" value="UniProtKB-SubCell"/>
</dbReference>
<evidence type="ECO:0000259" key="14">
    <source>
        <dbReference type="PROSITE" id="PS50198"/>
    </source>
</evidence>
<sequence>MKKKKIILAATSALAVLALAACSGNTNQEIATMKGGKITVSDFYDEAKTNQTNQQLVQNMIIFKALNNQYGDKVSDKEVDAEYKKSKESMGDTFESQLESAGYTEESYKKLIRDNLVFQAAMEANVKVTNDDLKTAWKTFHPEVEAQIIKLSSEDEAKEVKKSADDGTDFTKLAKEKSTDTETKDDGGKIKFDSETTTVPSEVKEAAFKLKDGQVSDVISATNTTSYSTDYYVVKMVKNQSKGNDMDKYKKELTKIAKDTQIKDQAFQTKVISKVLKEENVKVKDDAFKSVLSQFTTETTGTSTSDSKTKSSETKSSETKSSETKSSETKSSETKTTESSSK</sequence>
<reference evidence="15 16" key="1">
    <citation type="submission" date="2019-07" db="EMBL/GenBank/DDBJ databases">
        <title>Whole genome shotgun sequence of Enterococcus villorum NBRC 100699.</title>
        <authorList>
            <person name="Hosoyama A."/>
            <person name="Uohara A."/>
            <person name="Ohji S."/>
            <person name="Ichikawa N."/>
        </authorList>
    </citation>
    <scope>NUCLEOTIDE SEQUENCE [LARGE SCALE GENOMIC DNA]</scope>
    <source>
        <strain evidence="15 16">NBRC 100699</strain>
    </source>
</reference>
<dbReference type="GO" id="GO:0003755">
    <property type="term" value="F:peptidyl-prolyl cis-trans isomerase activity"/>
    <property type="evidence" value="ECO:0007669"/>
    <property type="project" value="UniProtKB-UniRule"/>
</dbReference>
<dbReference type="InterPro" id="IPR050245">
    <property type="entry name" value="PrsA_foldase"/>
</dbReference>
<feature type="compositionally biased region" description="Low complexity" evidence="12">
    <location>
        <begin position="297"/>
        <end position="306"/>
    </location>
</feature>
<protein>
    <recommendedName>
        <fullName evidence="11">Foldase protein PrsA</fullName>
        <ecNumber evidence="11">5.2.1.8</ecNumber>
    </recommendedName>
</protein>
<evidence type="ECO:0000256" key="10">
    <source>
        <dbReference type="ARBA" id="ARBA00023288"/>
    </source>
</evidence>
<dbReference type="AlphaFoldDB" id="A0A511J3X9"/>
<keyword evidence="8 11" id="KW-0564">Palmitate</keyword>
<evidence type="ECO:0000313" key="15">
    <source>
        <dbReference type="EMBL" id="GEL92691.1"/>
    </source>
</evidence>
<keyword evidence="4 11" id="KW-1003">Cell membrane</keyword>
<dbReference type="PROSITE" id="PS50198">
    <property type="entry name" value="PPIC_PPIASE_2"/>
    <property type="match status" value="1"/>
</dbReference>
<accession>A0A511J3X9</accession>
<keyword evidence="10 11" id="KW-0449">Lipoprotein</keyword>
<comment type="catalytic activity">
    <reaction evidence="1 11">
        <text>[protein]-peptidylproline (omega=180) = [protein]-peptidylproline (omega=0)</text>
        <dbReference type="Rhea" id="RHEA:16237"/>
        <dbReference type="Rhea" id="RHEA-COMP:10747"/>
        <dbReference type="Rhea" id="RHEA-COMP:10748"/>
        <dbReference type="ChEBI" id="CHEBI:83833"/>
        <dbReference type="ChEBI" id="CHEBI:83834"/>
        <dbReference type="EC" id="5.2.1.8"/>
    </reaction>
</comment>
<proteinExistence type="inferred from homology"/>
<dbReference type="GO" id="GO:0006457">
    <property type="term" value="P:protein folding"/>
    <property type="evidence" value="ECO:0007669"/>
    <property type="project" value="UniProtKB-UniRule"/>
</dbReference>
<dbReference type="RefSeq" id="WP_010750305.1">
    <property type="nucleotide sequence ID" value="NZ_BJWF01000030.1"/>
</dbReference>
<feature type="chain" id="PRO_5039554627" description="Foldase protein PrsA" evidence="13">
    <location>
        <begin position="21"/>
        <end position="342"/>
    </location>
</feature>
<evidence type="ECO:0000256" key="9">
    <source>
        <dbReference type="ARBA" id="ARBA00023235"/>
    </source>
</evidence>
<evidence type="ECO:0000256" key="12">
    <source>
        <dbReference type="SAM" id="MobiDB-lite"/>
    </source>
</evidence>
<comment type="similarity">
    <text evidence="3 11">Belongs to the PrsA family.</text>
</comment>
<evidence type="ECO:0000256" key="7">
    <source>
        <dbReference type="ARBA" id="ARBA00023136"/>
    </source>
</evidence>
<keyword evidence="6 11" id="KW-0697">Rotamase</keyword>
<dbReference type="Gene3D" id="1.10.4030.10">
    <property type="entry name" value="Porin chaperone SurA, peptide-binding domain"/>
    <property type="match status" value="1"/>
</dbReference>
<dbReference type="InterPro" id="IPR027304">
    <property type="entry name" value="Trigger_fact/SurA_dom_sf"/>
</dbReference>
<dbReference type="Proteomes" id="UP000321830">
    <property type="component" value="Unassembled WGS sequence"/>
</dbReference>
<organism evidence="15 16">
    <name type="scientific">Enterococcus villorum</name>
    <dbReference type="NCBI Taxonomy" id="112904"/>
    <lineage>
        <taxon>Bacteria</taxon>
        <taxon>Bacillati</taxon>
        <taxon>Bacillota</taxon>
        <taxon>Bacilli</taxon>
        <taxon>Lactobacillales</taxon>
        <taxon>Enterococcaceae</taxon>
        <taxon>Enterococcus</taxon>
    </lineage>
</organism>
<feature type="signal peptide" evidence="13">
    <location>
        <begin position="1"/>
        <end position="20"/>
    </location>
</feature>
<feature type="compositionally biased region" description="Basic and acidic residues" evidence="12">
    <location>
        <begin position="307"/>
        <end position="342"/>
    </location>
</feature>
<dbReference type="HAMAP" id="MF_01145">
    <property type="entry name" value="Foldase_PrsA"/>
    <property type="match status" value="1"/>
</dbReference>
<dbReference type="PANTHER" id="PTHR47245">
    <property type="entry name" value="PEPTIDYLPROLYL ISOMERASE"/>
    <property type="match status" value="1"/>
</dbReference>
<feature type="domain" description="PpiC" evidence="14">
    <location>
        <begin position="141"/>
        <end position="238"/>
    </location>
</feature>
<dbReference type="EMBL" id="BJWF01000030">
    <property type="protein sequence ID" value="GEL92691.1"/>
    <property type="molecule type" value="Genomic_DNA"/>
</dbReference>
<evidence type="ECO:0000256" key="13">
    <source>
        <dbReference type="SAM" id="SignalP"/>
    </source>
</evidence>
<name>A0A511J3X9_9ENTE</name>
<dbReference type="InterPro" id="IPR000297">
    <property type="entry name" value="PPIase_PpiC"/>
</dbReference>
<comment type="caution">
    <text evidence="15">The sequence shown here is derived from an EMBL/GenBank/DDBJ whole genome shotgun (WGS) entry which is preliminary data.</text>
</comment>
<keyword evidence="7 11" id="KW-0472">Membrane</keyword>